<comment type="subcellular location">
    <subcellularLocation>
        <location evidence="1 10">Secreted</location>
        <location evidence="1 10">Extracellular space</location>
        <location evidence="1 10">Extracellular matrix</location>
    </subcellularLocation>
</comment>
<dbReference type="Proteomes" id="UP001233999">
    <property type="component" value="Unassembled WGS sequence"/>
</dbReference>
<keyword evidence="5" id="KW-0272">Extracellular matrix</keyword>
<organism evidence="12 13">
    <name type="scientific">Diploptera punctata</name>
    <name type="common">Pacific beetle cockroach</name>
    <dbReference type="NCBI Taxonomy" id="6984"/>
    <lineage>
        <taxon>Eukaryota</taxon>
        <taxon>Metazoa</taxon>
        <taxon>Ecdysozoa</taxon>
        <taxon>Arthropoda</taxon>
        <taxon>Hexapoda</taxon>
        <taxon>Insecta</taxon>
        <taxon>Pterygota</taxon>
        <taxon>Neoptera</taxon>
        <taxon>Polyneoptera</taxon>
        <taxon>Dictyoptera</taxon>
        <taxon>Blattodea</taxon>
        <taxon>Blaberoidea</taxon>
        <taxon>Blaberidae</taxon>
        <taxon>Diplopterinae</taxon>
        <taxon>Diploptera</taxon>
    </lineage>
</organism>
<dbReference type="EMBL" id="JASPKZ010004948">
    <property type="protein sequence ID" value="KAJ9589353.1"/>
    <property type="molecule type" value="Genomic_DNA"/>
</dbReference>
<feature type="non-terminal residue" evidence="12">
    <location>
        <position position="143"/>
    </location>
</feature>
<dbReference type="Pfam" id="PF00110">
    <property type="entry name" value="wnt"/>
    <property type="match status" value="1"/>
</dbReference>
<dbReference type="AlphaFoldDB" id="A0AAD7ZYZ7"/>
<keyword evidence="13" id="KW-1185">Reference proteome</keyword>
<evidence type="ECO:0000256" key="1">
    <source>
        <dbReference type="ARBA" id="ARBA00004498"/>
    </source>
</evidence>
<dbReference type="GO" id="GO:0005615">
    <property type="term" value="C:extracellular space"/>
    <property type="evidence" value="ECO:0007669"/>
    <property type="project" value="TreeGrafter"/>
</dbReference>
<evidence type="ECO:0000256" key="6">
    <source>
        <dbReference type="ARBA" id="ARBA00022687"/>
    </source>
</evidence>
<dbReference type="GO" id="GO:0030182">
    <property type="term" value="P:neuron differentiation"/>
    <property type="evidence" value="ECO:0007669"/>
    <property type="project" value="TreeGrafter"/>
</dbReference>
<protein>
    <recommendedName>
        <fullName evidence="10">Protein Wnt</fullName>
    </recommendedName>
</protein>
<reference evidence="12" key="2">
    <citation type="submission" date="2023-05" db="EMBL/GenBank/DDBJ databases">
        <authorList>
            <person name="Fouks B."/>
        </authorList>
    </citation>
    <scope>NUCLEOTIDE SEQUENCE</scope>
    <source>
        <strain evidence="12">Stay&amp;Tobe</strain>
        <tissue evidence="12">Testes</tissue>
    </source>
</reference>
<evidence type="ECO:0000256" key="3">
    <source>
        <dbReference type="ARBA" id="ARBA00022473"/>
    </source>
</evidence>
<evidence type="ECO:0000256" key="5">
    <source>
        <dbReference type="ARBA" id="ARBA00022530"/>
    </source>
</evidence>
<proteinExistence type="inferred from homology"/>
<evidence type="ECO:0000256" key="11">
    <source>
        <dbReference type="SAM" id="SignalP"/>
    </source>
</evidence>
<dbReference type="GO" id="GO:0005109">
    <property type="term" value="F:frizzled binding"/>
    <property type="evidence" value="ECO:0007669"/>
    <property type="project" value="TreeGrafter"/>
</dbReference>
<keyword evidence="3 10" id="KW-0217">Developmental protein</keyword>
<evidence type="ECO:0000256" key="4">
    <source>
        <dbReference type="ARBA" id="ARBA00022525"/>
    </source>
</evidence>
<keyword evidence="6 10" id="KW-0879">Wnt signaling pathway</keyword>
<dbReference type="GO" id="GO:0045165">
    <property type="term" value="P:cell fate commitment"/>
    <property type="evidence" value="ECO:0007669"/>
    <property type="project" value="TreeGrafter"/>
</dbReference>
<sequence>QRAQTVFWVMSSVVAALEAHVICGRIPGLTARQRDMCRASPDAMVAVGDGVRLGTLECQQQFRHRRWNCSAIGSGSVFGHVVIVERLDSKVKRVWYKRRRNPPCTCALRPVLPLFLLQPTKYEITNLRQNGVKYATAAARRAR</sequence>
<name>A0AAD7ZYZ7_DIPPU</name>
<gene>
    <name evidence="12" type="ORF">L9F63_017441</name>
</gene>
<comment type="similarity">
    <text evidence="2 10">Belongs to the Wnt family.</text>
</comment>
<feature type="non-terminal residue" evidence="12">
    <location>
        <position position="1"/>
    </location>
</feature>
<accession>A0AAD7ZYZ7</accession>
<evidence type="ECO:0000256" key="2">
    <source>
        <dbReference type="ARBA" id="ARBA00005683"/>
    </source>
</evidence>
<dbReference type="GO" id="GO:0046330">
    <property type="term" value="P:positive regulation of JNK cascade"/>
    <property type="evidence" value="ECO:0007669"/>
    <property type="project" value="TreeGrafter"/>
</dbReference>
<reference evidence="12" key="1">
    <citation type="journal article" date="2023" name="IScience">
        <title>Live-bearing cockroach genome reveals convergent evolutionary mechanisms linked to viviparity in insects and beyond.</title>
        <authorList>
            <person name="Fouks B."/>
            <person name="Harrison M.C."/>
            <person name="Mikhailova A.A."/>
            <person name="Marchal E."/>
            <person name="English S."/>
            <person name="Carruthers M."/>
            <person name="Jennings E.C."/>
            <person name="Chiamaka E.L."/>
            <person name="Frigard R.A."/>
            <person name="Pippel M."/>
            <person name="Attardo G.M."/>
            <person name="Benoit J.B."/>
            <person name="Bornberg-Bauer E."/>
            <person name="Tobe S.S."/>
        </authorList>
    </citation>
    <scope>NUCLEOTIDE SEQUENCE</scope>
    <source>
        <strain evidence="12">Stay&amp;Tobe</strain>
    </source>
</reference>
<evidence type="ECO:0000256" key="7">
    <source>
        <dbReference type="ARBA" id="ARBA00023157"/>
    </source>
</evidence>
<keyword evidence="4" id="KW-0964">Secreted</keyword>
<comment type="function">
    <text evidence="10">Ligand for members of the frizzled family of seven transmembrane receptors.</text>
</comment>
<keyword evidence="9" id="KW-0449">Lipoprotein</keyword>
<evidence type="ECO:0000256" key="9">
    <source>
        <dbReference type="ARBA" id="ARBA00023288"/>
    </source>
</evidence>
<evidence type="ECO:0000313" key="13">
    <source>
        <dbReference type="Proteomes" id="UP001233999"/>
    </source>
</evidence>
<dbReference type="GO" id="GO:0005125">
    <property type="term" value="F:cytokine activity"/>
    <property type="evidence" value="ECO:0007669"/>
    <property type="project" value="TreeGrafter"/>
</dbReference>
<comment type="caution">
    <text evidence="12">The sequence shown here is derived from an EMBL/GenBank/DDBJ whole genome shotgun (WGS) entry which is preliminary data.</text>
</comment>
<feature type="chain" id="PRO_5042196350" description="Protein Wnt" evidence="11">
    <location>
        <begin position="20"/>
        <end position="143"/>
    </location>
</feature>
<evidence type="ECO:0000256" key="10">
    <source>
        <dbReference type="RuleBase" id="RU003500"/>
    </source>
</evidence>
<keyword evidence="7" id="KW-1015">Disulfide bond</keyword>
<keyword evidence="11" id="KW-0732">Signal</keyword>
<keyword evidence="8" id="KW-0325">Glycoprotein</keyword>
<dbReference type="InterPro" id="IPR005817">
    <property type="entry name" value="Wnt"/>
</dbReference>
<feature type="signal peptide" evidence="11">
    <location>
        <begin position="1"/>
        <end position="19"/>
    </location>
</feature>
<evidence type="ECO:0000313" key="12">
    <source>
        <dbReference type="EMBL" id="KAJ9589353.1"/>
    </source>
</evidence>
<evidence type="ECO:0000256" key="8">
    <source>
        <dbReference type="ARBA" id="ARBA00023180"/>
    </source>
</evidence>
<dbReference type="PANTHER" id="PTHR12027:SF112">
    <property type="entry name" value="PROTEIN WNT-2"/>
    <property type="match status" value="1"/>
</dbReference>
<dbReference type="GO" id="GO:0060070">
    <property type="term" value="P:canonical Wnt signaling pathway"/>
    <property type="evidence" value="ECO:0007669"/>
    <property type="project" value="TreeGrafter"/>
</dbReference>
<dbReference type="PANTHER" id="PTHR12027">
    <property type="entry name" value="WNT RELATED"/>
    <property type="match status" value="1"/>
</dbReference>